<accession>A0ABR3K6Y4</accession>
<evidence type="ECO:0000313" key="2">
    <source>
        <dbReference type="Proteomes" id="UP001558632"/>
    </source>
</evidence>
<proteinExistence type="predicted"/>
<keyword evidence="2" id="KW-1185">Reference proteome</keyword>
<gene>
    <name evidence="1" type="ORF">TSPI_03704</name>
</gene>
<protein>
    <submittedName>
        <fullName evidence="1">Krev interaction trapped protein</fullName>
    </submittedName>
</protein>
<dbReference type="Proteomes" id="UP001558632">
    <property type="component" value="Unassembled WGS sequence"/>
</dbReference>
<organism evidence="1 2">
    <name type="scientific">Trichinella spiralis</name>
    <name type="common">Trichina worm</name>
    <dbReference type="NCBI Taxonomy" id="6334"/>
    <lineage>
        <taxon>Eukaryota</taxon>
        <taxon>Metazoa</taxon>
        <taxon>Ecdysozoa</taxon>
        <taxon>Nematoda</taxon>
        <taxon>Enoplea</taxon>
        <taxon>Dorylaimia</taxon>
        <taxon>Trichinellida</taxon>
        <taxon>Trichinellidae</taxon>
        <taxon>Trichinella</taxon>
    </lineage>
</organism>
<reference evidence="1 2" key="1">
    <citation type="submission" date="2024-07" db="EMBL/GenBank/DDBJ databases">
        <title>Enhanced genomic and transcriptomic resources for Trichinella pseudospiralis and T. spiralis underpin the discovery of pronounced molecular differences between stages and species.</title>
        <authorList>
            <person name="Pasi K.K."/>
            <person name="La Rosa G."/>
            <person name="Gomez-Morales M.A."/>
            <person name="Tosini F."/>
            <person name="Sumanam S."/>
            <person name="Young N.D."/>
            <person name="Chang B.C."/>
            <person name="Robin G.B."/>
        </authorList>
    </citation>
    <scope>NUCLEOTIDE SEQUENCE [LARGE SCALE GENOMIC DNA]</scope>
    <source>
        <strain evidence="1">ISS534</strain>
    </source>
</reference>
<dbReference type="EMBL" id="JBEUSY010000461">
    <property type="protein sequence ID" value="KAL1231018.1"/>
    <property type="molecule type" value="Genomic_DNA"/>
</dbReference>
<sequence>MDPSVWSTTGGLFTVPRVSENNSLYSSIRSCTEDSATLCTPTSRMSNGLNHFFPSRLRRGPLTTTTGSDPLNELNLTEREVAPNISTTHLLKSLRNGKVPITPLEAVSRLILYSSSSTAIEHTDWVSQLHSSQWIAISLYKRARCGLNACKNCS</sequence>
<comment type="caution">
    <text evidence="1">The sequence shown here is derived from an EMBL/GenBank/DDBJ whole genome shotgun (WGS) entry which is preliminary data.</text>
</comment>
<name>A0ABR3K6Y4_TRISP</name>
<evidence type="ECO:0000313" key="1">
    <source>
        <dbReference type="EMBL" id="KAL1231018.1"/>
    </source>
</evidence>